<reference evidence="1" key="1">
    <citation type="journal article" date="2021" name="Proc. Natl. Acad. Sci. U.S.A.">
        <title>A Catalog of Tens of Thousands of Viruses from Human Metagenomes Reveals Hidden Associations with Chronic Diseases.</title>
        <authorList>
            <person name="Tisza M.J."/>
            <person name="Buck C.B."/>
        </authorList>
    </citation>
    <scope>NUCLEOTIDE SEQUENCE</scope>
    <source>
        <strain evidence="1">Ctz6O13</strain>
    </source>
</reference>
<accession>A0A8S5TKE8</accession>
<protein>
    <submittedName>
        <fullName evidence="1">Uncharacterized protein</fullName>
    </submittedName>
</protein>
<evidence type="ECO:0000313" key="1">
    <source>
        <dbReference type="EMBL" id="DAF63774.1"/>
    </source>
</evidence>
<proteinExistence type="predicted"/>
<sequence>MSNSFRELNRLIEVTYENFNKVLDFIVASMKSCKEEQLPIVWDDSDYIADAMEDGEIYRYNVNAIRIPAKTDIYRQLEVHVTKIDGMECDKWMNIDTFDMDTILHMALYIQFPI</sequence>
<name>A0A8S5TKE8_9CAUD</name>
<organism evidence="1">
    <name type="scientific">Podoviridae sp. ctz6O13</name>
    <dbReference type="NCBI Taxonomy" id="2827757"/>
    <lineage>
        <taxon>Viruses</taxon>
        <taxon>Duplodnaviria</taxon>
        <taxon>Heunggongvirae</taxon>
        <taxon>Uroviricota</taxon>
        <taxon>Caudoviricetes</taxon>
    </lineage>
</organism>
<dbReference type="EMBL" id="BK032843">
    <property type="protein sequence ID" value="DAF63774.1"/>
    <property type="molecule type" value="Genomic_DNA"/>
</dbReference>